<evidence type="ECO:0000256" key="2">
    <source>
        <dbReference type="SAM" id="SignalP"/>
    </source>
</evidence>
<feature type="region of interest" description="Disordered" evidence="1">
    <location>
        <begin position="158"/>
        <end position="237"/>
    </location>
</feature>
<evidence type="ECO:0000313" key="3">
    <source>
        <dbReference type="EMBL" id="KAK8062491.1"/>
    </source>
</evidence>
<name>A0ABR1UU84_9PEZI</name>
<feature type="chain" id="PRO_5045678215" evidence="2">
    <location>
        <begin position="22"/>
        <end position="268"/>
    </location>
</feature>
<comment type="caution">
    <text evidence="3">The sequence shown here is derived from an EMBL/GenBank/DDBJ whole genome shotgun (WGS) entry which is preliminary data.</text>
</comment>
<feature type="compositionally biased region" description="Basic and acidic residues" evidence="1">
    <location>
        <begin position="188"/>
        <end position="200"/>
    </location>
</feature>
<protein>
    <submittedName>
        <fullName evidence="3">Uncharacterized protein</fullName>
    </submittedName>
</protein>
<dbReference type="Proteomes" id="UP001433268">
    <property type="component" value="Unassembled WGS sequence"/>
</dbReference>
<feature type="compositionally biased region" description="Low complexity" evidence="1">
    <location>
        <begin position="164"/>
        <end position="183"/>
    </location>
</feature>
<feature type="signal peptide" evidence="2">
    <location>
        <begin position="1"/>
        <end position="21"/>
    </location>
</feature>
<keyword evidence="4" id="KW-1185">Reference proteome</keyword>
<keyword evidence="2" id="KW-0732">Signal</keyword>
<sequence>MLRRTGSVLLLITAVSSVAQGASSTTKSSTSTFLLPSIATSASEHIYATLIKEDDATTLWALGCQPDVGTASPTCTGAFRPRRTLTSGPSTMHLELGGGGSIYDCTRALAGGSSSIGSLTCLINNGAAAGAAVTTTTTTLTAAGAWMTPVTVIGDAGTRKKKTTTTTSASSQTPTTATTSTASGDSNEACKRDVALEKRKSGVGSGTGGSGGGDGTTGNGAEGGSAGTPGATKGNNNGRCSAGSRFEGGLQFISGMAGFCLMAFLVAI</sequence>
<accession>A0ABR1UU84</accession>
<proteinExistence type="predicted"/>
<dbReference type="EMBL" id="JAQQWN010000010">
    <property type="protein sequence ID" value="KAK8062491.1"/>
    <property type="molecule type" value="Genomic_DNA"/>
</dbReference>
<feature type="compositionally biased region" description="Gly residues" evidence="1">
    <location>
        <begin position="203"/>
        <end position="227"/>
    </location>
</feature>
<gene>
    <name evidence="3" type="ORF">PG997_014588</name>
</gene>
<organism evidence="3 4">
    <name type="scientific">Apiospora hydei</name>
    <dbReference type="NCBI Taxonomy" id="1337664"/>
    <lineage>
        <taxon>Eukaryota</taxon>
        <taxon>Fungi</taxon>
        <taxon>Dikarya</taxon>
        <taxon>Ascomycota</taxon>
        <taxon>Pezizomycotina</taxon>
        <taxon>Sordariomycetes</taxon>
        <taxon>Xylariomycetidae</taxon>
        <taxon>Amphisphaeriales</taxon>
        <taxon>Apiosporaceae</taxon>
        <taxon>Apiospora</taxon>
    </lineage>
</organism>
<evidence type="ECO:0000313" key="4">
    <source>
        <dbReference type="Proteomes" id="UP001433268"/>
    </source>
</evidence>
<evidence type="ECO:0000256" key="1">
    <source>
        <dbReference type="SAM" id="MobiDB-lite"/>
    </source>
</evidence>
<dbReference type="GeneID" id="92051962"/>
<reference evidence="3 4" key="1">
    <citation type="submission" date="2023-01" db="EMBL/GenBank/DDBJ databases">
        <title>Analysis of 21 Apiospora genomes using comparative genomics revels a genus with tremendous synthesis potential of carbohydrate active enzymes and secondary metabolites.</title>
        <authorList>
            <person name="Sorensen T."/>
        </authorList>
    </citation>
    <scope>NUCLEOTIDE SEQUENCE [LARGE SCALE GENOMIC DNA]</scope>
    <source>
        <strain evidence="3 4">CBS 114990</strain>
    </source>
</reference>
<dbReference type="RefSeq" id="XP_066661090.1">
    <property type="nucleotide sequence ID" value="XM_066818902.1"/>
</dbReference>